<keyword evidence="1" id="KW-0472">Membrane</keyword>
<evidence type="ECO:0000313" key="4">
    <source>
        <dbReference type="Proteomes" id="UP000319383"/>
    </source>
</evidence>
<accession>A0A517ZUQ1</accession>
<evidence type="ECO:0000259" key="2">
    <source>
        <dbReference type="Pfam" id="PF07811"/>
    </source>
</evidence>
<evidence type="ECO:0000256" key="1">
    <source>
        <dbReference type="SAM" id="Phobius"/>
    </source>
</evidence>
<feature type="domain" description="TadE-like" evidence="2">
    <location>
        <begin position="32"/>
        <end position="73"/>
    </location>
</feature>
<organism evidence="3 4">
    <name type="scientific">Symmachiella dynata</name>
    <dbReference type="NCBI Taxonomy" id="2527995"/>
    <lineage>
        <taxon>Bacteria</taxon>
        <taxon>Pseudomonadati</taxon>
        <taxon>Planctomycetota</taxon>
        <taxon>Planctomycetia</taxon>
        <taxon>Planctomycetales</taxon>
        <taxon>Planctomycetaceae</taxon>
        <taxon>Symmachiella</taxon>
    </lineage>
</organism>
<dbReference type="Proteomes" id="UP000319383">
    <property type="component" value="Chromosome"/>
</dbReference>
<feature type="transmembrane region" description="Helical" evidence="1">
    <location>
        <begin position="34"/>
        <end position="52"/>
    </location>
</feature>
<dbReference type="EMBL" id="CP036276">
    <property type="protein sequence ID" value="QDU46211.1"/>
    <property type="molecule type" value="Genomic_DNA"/>
</dbReference>
<keyword evidence="1" id="KW-0812">Transmembrane</keyword>
<keyword evidence="4" id="KW-1185">Reference proteome</keyword>
<gene>
    <name evidence="3" type="ORF">Mal52_47290</name>
</gene>
<protein>
    <submittedName>
        <fullName evidence="3">TadE-like protein</fullName>
    </submittedName>
</protein>
<proteinExistence type="predicted"/>
<dbReference type="InterPro" id="IPR012495">
    <property type="entry name" value="TadE-like_dom"/>
</dbReference>
<name>A0A517ZUQ1_9PLAN</name>
<sequence>MHSRFYKHCPPTIRRRFVSARTDRQRGRHARGTVATEFAIALPILLLIALGTCDFGRIVHFHQVVANAARTGAETGAVRQFSNYTRPSWEATVRQAVINEMSNIPDFDESDMEYDLSTNVDGDGIMHIAVEVSYPFRTVVDWPALPSETNLFKHAEYCQFR</sequence>
<reference evidence="3 4" key="1">
    <citation type="submission" date="2019-02" db="EMBL/GenBank/DDBJ databases">
        <title>Deep-cultivation of Planctomycetes and their phenomic and genomic characterization uncovers novel biology.</title>
        <authorList>
            <person name="Wiegand S."/>
            <person name="Jogler M."/>
            <person name="Boedeker C."/>
            <person name="Pinto D."/>
            <person name="Vollmers J."/>
            <person name="Rivas-Marin E."/>
            <person name="Kohn T."/>
            <person name="Peeters S.H."/>
            <person name="Heuer A."/>
            <person name="Rast P."/>
            <person name="Oberbeckmann S."/>
            <person name="Bunk B."/>
            <person name="Jeske O."/>
            <person name="Meyerdierks A."/>
            <person name="Storesund J.E."/>
            <person name="Kallscheuer N."/>
            <person name="Luecker S."/>
            <person name="Lage O.M."/>
            <person name="Pohl T."/>
            <person name="Merkel B.J."/>
            <person name="Hornburger P."/>
            <person name="Mueller R.-W."/>
            <person name="Bruemmer F."/>
            <person name="Labrenz M."/>
            <person name="Spormann A.M."/>
            <person name="Op den Camp H."/>
            <person name="Overmann J."/>
            <person name="Amann R."/>
            <person name="Jetten M.S.M."/>
            <person name="Mascher T."/>
            <person name="Medema M.H."/>
            <person name="Devos D.P."/>
            <person name="Kaster A.-K."/>
            <person name="Ovreas L."/>
            <person name="Rohde M."/>
            <person name="Galperin M.Y."/>
            <person name="Jogler C."/>
        </authorList>
    </citation>
    <scope>NUCLEOTIDE SEQUENCE [LARGE SCALE GENOMIC DNA]</scope>
    <source>
        <strain evidence="3 4">Mal52</strain>
    </source>
</reference>
<dbReference type="Pfam" id="PF07811">
    <property type="entry name" value="TadE"/>
    <property type="match status" value="1"/>
</dbReference>
<dbReference type="KEGG" id="sdyn:Mal52_47290"/>
<keyword evidence="1" id="KW-1133">Transmembrane helix</keyword>
<dbReference type="AlphaFoldDB" id="A0A517ZUQ1"/>
<evidence type="ECO:0000313" key="3">
    <source>
        <dbReference type="EMBL" id="QDU46211.1"/>
    </source>
</evidence>